<dbReference type="AlphaFoldDB" id="A0A7R9BGB8"/>
<reference evidence="6" key="1">
    <citation type="submission" date="2020-11" db="EMBL/GenBank/DDBJ databases">
        <authorList>
            <person name="Tran Van P."/>
        </authorList>
    </citation>
    <scope>NUCLEOTIDE SEQUENCE</scope>
</reference>
<dbReference type="Pfam" id="PF17838">
    <property type="entry name" value="PH_16"/>
    <property type="match status" value="1"/>
</dbReference>
<dbReference type="InterPro" id="IPR041020">
    <property type="entry name" value="PH_16"/>
</dbReference>
<comment type="subcellular location">
    <subcellularLocation>
        <location evidence="1">Cytoplasm</location>
    </subcellularLocation>
</comment>
<dbReference type="Pfam" id="PF00621">
    <property type="entry name" value="RhoGEF"/>
    <property type="match status" value="1"/>
</dbReference>
<dbReference type="InterPro" id="IPR000219">
    <property type="entry name" value="DH_dom"/>
</dbReference>
<feature type="region of interest" description="Disordered" evidence="4">
    <location>
        <begin position="66"/>
        <end position="88"/>
    </location>
</feature>
<dbReference type="Gene3D" id="1.20.900.10">
    <property type="entry name" value="Dbl homology (DH) domain"/>
    <property type="match status" value="1"/>
</dbReference>
<dbReference type="SUPFAM" id="SSF50729">
    <property type="entry name" value="PH domain-like"/>
    <property type="match status" value="1"/>
</dbReference>
<dbReference type="InterPro" id="IPR035899">
    <property type="entry name" value="DBL_dom_sf"/>
</dbReference>
<dbReference type="PANTHER" id="PTHR45872:SF2">
    <property type="entry name" value="RHO GUANINE NUCLEOTIDE EXCHANGE FACTOR 2, ISOFORM D"/>
    <property type="match status" value="1"/>
</dbReference>
<feature type="domain" description="DH" evidence="5">
    <location>
        <begin position="157"/>
        <end position="385"/>
    </location>
</feature>
<dbReference type="InterPro" id="IPR011993">
    <property type="entry name" value="PH-like_dom_sf"/>
</dbReference>
<keyword evidence="2" id="KW-0963">Cytoplasm</keyword>
<evidence type="ECO:0000256" key="2">
    <source>
        <dbReference type="ARBA" id="ARBA00022490"/>
    </source>
</evidence>
<dbReference type="EMBL" id="OA882226">
    <property type="protein sequence ID" value="CAD7273942.1"/>
    <property type="molecule type" value="Genomic_DNA"/>
</dbReference>
<dbReference type="GO" id="GO:0007186">
    <property type="term" value="P:G protein-coupled receptor signaling pathway"/>
    <property type="evidence" value="ECO:0007669"/>
    <property type="project" value="TreeGrafter"/>
</dbReference>
<protein>
    <recommendedName>
        <fullName evidence="5">DH domain-containing protein</fullName>
    </recommendedName>
</protein>
<dbReference type="GO" id="GO:0001664">
    <property type="term" value="F:G protein-coupled receptor binding"/>
    <property type="evidence" value="ECO:0007669"/>
    <property type="project" value="TreeGrafter"/>
</dbReference>
<dbReference type="CDD" id="cd00160">
    <property type="entry name" value="RhoGEF"/>
    <property type="match status" value="1"/>
</dbReference>
<feature type="compositionally biased region" description="Polar residues" evidence="4">
    <location>
        <begin position="113"/>
        <end position="126"/>
    </location>
</feature>
<dbReference type="Gene3D" id="2.30.29.30">
    <property type="entry name" value="Pleckstrin-homology domain (PH domain)/Phosphotyrosine-binding domain (PTB)"/>
    <property type="match status" value="1"/>
</dbReference>
<feature type="region of interest" description="Disordered" evidence="4">
    <location>
        <begin position="103"/>
        <end position="140"/>
    </location>
</feature>
<dbReference type="SUPFAM" id="SSF48065">
    <property type="entry name" value="DBL homology domain (DH-domain)"/>
    <property type="match status" value="1"/>
</dbReference>
<keyword evidence="7" id="KW-1185">Reference proteome</keyword>
<organism evidence="6">
    <name type="scientific">Notodromas monacha</name>
    <dbReference type="NCBI Taxonomy" id="399045"/>
    <lineage>
        <taxon>Eukaryota</taxon>
        <taxon>Metazoa</taxon>
        <taxon>Ecdysozoa</taxon>
        <taxon>Arthropoda</taxon>
        <taxon>Crustacea</taxon>
        <taxon>Oligostraca</taxon>
        <taxon>Ostracoda</taxon>
        <taxon>Podocopa</taxon>
        <taxon>Podocopida</taxon>
        <taxon>Cypridocopina</taxon>
        <taxon>Cypridoidea</taxon>
        <taxon>Cyprididae</taxon>
        <taxon>Notodromas</taxon>
    </lineage>
</organism>
<dbReference type="OrthoDB" id="2272012at2759"/>
<dbReference type="Proteomes" id="UP000678499">
    <property type="component" value="Unassembled WGS sequence"/>
</dbReference>
<evidence type="ECO:0000313" key="6">
    <source>
        <dbReference type="EMBL" id="CAD7273942.1"/>
    </source>
</evidence>
<keyword evidence="3" id="KW-0597">Phosphoprotein</keyword>
<evidence type="ECO:0000313" key="7">
    <source>
        <dbReference type="Proteomes" id="UP000678499"/>
    </source>
</evidence>
<dbReference type="SMART" id="SM00325">
    <property type="entry name" value="RhoGEF"/>
    <property type="match status" value="1"/>
</dbReference>
<evidence type="ECO:0000256" key="4">
    <source>
        <dbReference type="SAM" id="MobiDB-lite"/>
    </source>
</evidence>
<proteinExistence type="predicted"/>
<dbReference type="GO" id="GO:0005085">
    <property type="term" value="F:guanyl-nucleotide exchange factor activity"/>
    <property type="evidence" value="ECO:0007669"/>
    <property type="project" value="InterPro"/>
</dbReference>
<dbReference type="PANTHER" id="PTHR45872">
    <property type="entry name" value="RHO GUANINE NUCLEOTIDE EXCHANGE FACTOR 2, ISOFORM D"/>
    <property type="match status" value="1"/>
</dbReference>
<evidence type="ECO:0000256" key="3">
    <source>
        <dbReference type="ARBA" id="ARBA00022553"/>
    </source>
</evidence>
<dbReference type="EMBL" id="CAJPEX010000189">
    <property type="protein sequence ID" value="CAG0914094.1"/>
    <property type="molecule type" value="Genomic_DNA"/>
</dbReference>
<name>A0A7R9BGB8_9CRUS</name>
<accession>A0A7R9BGB8</accession>
<gene>
    <name evidence="6" type="ORF">NMOB1V02_LOCUS1804</name>
</gene>
<evidence type="ECO:0000256" key="1">
    <source>
        <dbReference type="ARBA" id="ARBA00004496"/>
    </source>
</evidence>
<sequence length="603" mass="67396">MFASSHLFVSRVLIKCNDPEVRMEKTFTPLRPSFRQCLLMKEHQRIVRLVSFIAYPSTAFPASDAEHDTPYLSGDNTESSSNSSLSNTRYGSFESPCASLETVPMSGLGRSPSDASSSAIHQSHYQADSDLDADPNPDWQSRVDAEVLSSLSDRDKQRQDVLNELFNTERSHVQKLKVLSRVFHRPMLENNLAPANLLNGLFSNLDEMLEIHGRFSERMKQMRRAKVVTGDSGSPTGAAPSKDGPGCWNVIGEVGDLLLSMFDGEAGERLAEAAAKFCQSQSIALIQLRMKEKENQKLKNFLLDAASNPLCRRQQLKDFIPLGMQRLTKYPLLLENLVKCSGPSSPSDPSSSDTDSLVSNWDEEISKIKRASAGSRQILDHVNQAKKEFENNERLSEIQKRLDTSSFDKTDHPVTKQYRPLELDKCRMVHEGRVTWKVSNNPQKSLDLHMVLTDQFVMLLQKDGDKFHLKYHSITSVAGKDDNKHLYSPIISCPGLLVRQVATDKKAFFLVMNLDSGPQMYHIISPSVQECRTALYSMPLPAISFKFPVAPFIACSAYQVPCCSFYRLFGILGCGSNEGFRFMEASSRVRKSDVVVGFVKAGG</sequence>
<evidence type="ECO:0000259" key="5">
    <source>
        <dbReference type="PROSITE" id="PS50010"/>
    </source>
</evidence>
<dbReference type="GO" id="GO:0005737">
    <property type="term" value="C:cytoplasm"/>
    <property type="evidence" value="ECO:0007669"/>
    <property type="project" value="UniProtKB-SubCell"/>
</dbReference>
<dbReference type="PROSITE" id="PS50010">
    <property type="entry name" value="DH_2"/>
    <property type="match status" value="1"/>
</dbReference>